<dbReference type="EMBL" id="LRGB01006990">
    <property type="protein sequence ID" value="KZS01383.1"/>
    <property type="molecule type" value="Genomic_DNA"/>
</dbReference>
<gene>
    <name evidence="2" type="ORF">APZ42_001982</name>
</gene>
<organism evidence="2 3">
    <name type="scientific">Daphnia magna</name>
    <dbReference type="NCBI Taxonomy" id="35525"/>
    <lineage>
        <taxon>Eukaryota</taxon>
        <taxon>Metazoa</taxon>
        <taxon>Ecdysozoa</taxon>
        <taxon>Arthropoda</taxon>
        <taxon>Crustacea</taxon>
        <taxon>Branchiopoda</taxon>
        <taxon>Diplostraca</taxon>
        <taxon>Cladocera</taxon>
        <taxon>Anomopoda</taxon>
        <taxon>Daphniidae</taxon>
        <taxon>Daphnia</taxon>
    </lineage>
</organism>
<dbReference type="AlphaFoldDB" id="A0A164ILF5"/>
<evidence type="ECO:0000256" key="1">
    <source>
        <dbReference type="SAM" id="MobiDB-lite"/>
    </source>
</evidence>
<reference evidence="2 3" key="1">
    <citation type="submission" date="2016-03" db="EMBL/GenBank/DDBJ databases">
        <title>EvidentialGene: Evidence-directed Construction of Genes on Genomes.</title>
        <authorList>
            <person name="Gilbert D.G."/>
            <person name="Choi J.-H."/>
            <person name="Mockaitis K."/>
            <person name="Colbourne J."/>
            <person name="Pfrender M."/>
        </authorList>
    </citation>
    <scope>NUCLEOTIDE SEQUENCE [LARGE SCALE GENOMIC DNA]</scope>
    <source>
        <strain evidence="2 3">Xinb3</strain>
        <tissue evidence="2">Complete organism</tissue>
    </source>
</reference>
<proteinExistence type="predicted"/>
<name>A0A164ILF5_9CRUS</name>
<evidence type="ECO:0000313" key="3">
    <source>
        <dbReference type="Proteomes" id="UP000076858"/>
    </source>
</evidence>
<feature type="region of interest" description="Disordered" evidence="1">
    <location>
        <begin position="18"/>
        <end position="51"/>
    </location>
</feature>
<comment type="caution">
    <text evidence="2">The sequence shown here is derived from an EMBL/GenBank/DDBJ whole genome shotgun (WGS) entry which is preliminary data.</text>
</comment>
<feature type="compositionally biased region" description="Basic and acidic residues" evidence="1">
    <location>
        <begin position="18"/>
        <end position="33"/>
    </location>
</feature>
<keyword evidence="3" id="KW-1185">Reference proteome</keyword>
<accession>A0A164ILF5</accession>
<dbReference type="Proteomes" id="UP000076858">
    <property type="component" value="Unassembled WGS sequence"/>
</dbReference>
<sequence length="51" mass="5785">MISPLFLMRVPSADMKERVTFDPDGRSPIRDQQGEFGDVSIIPDTQPRSLH</sequence>
<protein>
    <submittedName>
        <fullName evidence="2">Uncharacterized protein</fullName>
    </submittedName>
</protein>
<evidence type="ECO:0000313" key="2">
    <source>
        <dbReference type="EMBL" id="KZS01383.1"/>
    </source>
</evidence>